<protein>
    <submittedName>
        <fullName evidence="2">Putative phosphoesterase</fullName>
    </submittedName>
</protein>
<dbReference type="OrthoDB" id="9770871at2"/>
<dbReference type="EMBL" id="AP012342">
    <property type="protein sequence ID" value="BAM07046.1"/>
    <property type="molecule type" value="Genomic_DNA"/>
</dbReference>
<dbReference type="PANTHER" id="PTHR31956">
    <property type="entry name" value="NON-SPECIFIC PHOSPHOLIPASE C4-RELATED"/>
    <property type="match status" value="1"/>
</dbReference>
<accession>I0IP47</accession>
<dbReference type="STRING" id="1162668.LFE_1363"/>
<gene>
    <name evidence="2" type="ordered locus">LFE_1363</name>
</gene>
<dbReference type="PATRIC" id="fig|1162668.3.peg.1612"/>
<dbReference type="InterPro" id="IPR017850">
    <property type="entry name" value="Alkaline_phosphatase_core_sf"/>
</dbReference>
<name>I0IP47_LEPFC</name>
<dbReference type="CDD" id="cd16013">
    <property type="entry name" value="AcpA"/>
    <property type="match status" value="1"/>
</dbReference>
<dbReference type="HOGENOM" id="CLU_400467_0_0_0"/>
<dbReference type="Gene3D" id="3.40.720.10">
    <property type="entry name" value="Alkaline Phosphatase, subunit A"/>
    <property type="match status" value="2"/>
</dbReference>
<organism evidence="2 3">
    <name type="scientific">Leptospirillum ferrooxidans (strain C2-3)</name>
    <dbReference type="NCBI Taxonomy" id="1162668"/>
    <lineage>
        <taxon>Bacteria</taxon>
        <taxon>Pseudomonadati</taxon>
        <taxon>Nitrospirota</taxon>
        <taxon>Nitrospiria</taxon>
        <taxon>Nitrospirales</taxon>
        <taxon>Nitrospiraceae</taxon>
        <taxon>Leptospirillum</taxon>
    </lineage>
</organism>
<dbReference type="GO" id="GO:0042578">
    <property type="term" value="F:phosphoric ester hydrolase activity"/>
    <property type="evidence" value="ECO:0007669"/>
    <property type="project" value="UniProtKB-ARBA"/>
</dbReference>
<evidence type="ECO:0000313" key="3">
    <source>
        <dbReference type="Proteomes" id="UP000007382"/>
    </source>
</evidence>
<reference evidence="3" key="2">
    <citation type="submission" date="2012-03" db="EMBL/GenBank/DDBJ databases">
        <title>The complete genome sequence of the pioneer microbe on fresh volcanic deposit, Leptospirillum ferrooxidans strain C2-3.</title>
        <authorList>
            <person name="Fujimura R."/>
            <person name="Sato Y."/>
            <person name="Nishizawa T."/>
            <person name="Nanba K."/>
            <person name="Oshima K."/>
            <person name="Hattori M."/>
            <person name="Kamijo T."/>
            <person name="Ohta H."/>
        </authorList>
    </citation>
    <scope>NUCLEOTIDE SEQUENCE [LARGE SCALE GENOMIC DNA]</scope>
    <source>
        <strain evidence="3">C2-3</strain>
    </source>
</reference>
<dbReference type="PANTHER" id="PTHR31956:SF1">
    <property type="entry name" value="NON-SPECIFIC PHOSPHOLIPASE C1"/>
    <property type="match status" value="1"/>
</dbReference>
<sequence>MKSLRKFLLSVLFISMAMIILTVGEGRAGDLPTETPIKHVIVIIGENRSFDDTFGAFVPPLGQFVLNILSERIIGADGKPGINVQSGRQREASDLRRYSVAPNIIGEFSTLPSPGNSEVFGSHSIGADPMFPPVLPNAPFQITRYVPYRDTFVGSPVHRFFQMWQETDKGAMDLFPWVGMTAGEGGDGNAPPSPFGQETTGEGSVSMGFYNMSAGDEPVLSRLARHYALADNYHQVIMGGTGANHIAIGTADVAFYRPSGIPSTPPLAQIENPDPRKGGLISASGVAEGNVYTNDGYGDHRTGMGGNYVECENLKSPGVGSIRRYLSQLPYRVFSPGGPADCAPKTYYLVNNYDPAYDGQGVRIPLVKTPFLASPQSIPSIGDALSAKGVSWGYFGQGWNHGHPTKEYCAHCNPFQFETSVMTTDLRKNLQGYKDFRIRVEKGTLPSVSFVKPGNSVDGHPGYSSLSKFERFLEKTVALIRSHPELYKNTAIFITFDEGGGYYDSGYIQPLWFFGDGTRVPLILISPFARRGFVDHTYYNHVSLIKFIEKNWHLGPLSKRSLDNLPNPIMPRFPEHPESLPPDRQRSFYIPQNRPSIGDLTNLFDFSHRD</sequence>
<evidence type="ECO:0000256" key="1">
    <source>
        <dbReference type="ARBA" id="ARBA00022801"/>
    </source>
</evidence>
<dbReference type="SUPFAM" id="SSF53649">
    <property type="entry name" value="Alkaline phosphatase-like"/>
    <property type="match status" value="1"/>
</dbReference>
<dbReference type="Pfam" id="PF04185">
    <property type="entry name" value="Phosphoesterase"/>
    <property type="match status" value="1"/>
</dbReference>
<evidence type="ECO:0000313" key="2">
    <source>
        <dbReference type="EMBL" id="BAM07046.1"/>
    </source>
</evidence>
<dbReference type="Proteomes" id="UP000007382">
    <property type="component" value="Chromosome"/>
</dbReference>
<dbReference type="eggNOG" id="COG3511">
    <property type="taxonomic scope" value="Bacteria"/>
</dbReference>
<dbReference type="RefSeq" id="WP_014449534.1">
    <property type="nucleotide sequence ID" value="NC_017094.1"/>
</dbReference>
<dbReference type="InterPro" id="IPR007312">
    <property type="entry name" value="Phosphoesterase"/>
</dbReference>
<reference evidence="2 3" key="1">
    <citation type="journal article" date="2012" name="J. Bacteriol.">
        <title>Complete Genome Sequence of Leptospirillum ferrooxidans Strain C2-3, Isolated from a Fresh Volcanic Ash Deposit on the Island of Miyake, Japan.</title>
        <authorList>
            <person name="Fujimura R."/>
            <person name="Sato Y."/>
            <person name="Nishizawa T."/>
            <person name="Oshima K."/>
            <person name="Kim S.-W."/>
            <person name="Hattori M."/>
            <person name="Kamijo T."/>
            <person name="Ohta H."/>
        </authorList>
    </citation>
    <scope>NUCLEOTIDE SEQUENCE [LARGE SCALE GENOMIC DNA]</scope>
    <source>
        <strain evidence="2 3">C2-3</strain>
    </source>
</reference>
<dbReference type="AlphaFoldDB" id="I0IP47"/>
<keyword evidence="3" id="KW-1185">Reference proteome</keyword>
<proteinExistence type="predicted"/>
<keyword evidence="1" id="KW-0378">Hydrolase</keyword>
<dbReference type="KEGG" id="lfc:LFE_1363"/>